<sequence>MAWAFVTSLLAGLVGVLLLTSASAGPDLSKCQPLNGQALPMGDFLSRLSRRKATKFYVTALTRELQPNTVSVMLSLKALRRKRYLMTTTANVRGASGVLQCVSIDHTLHYNQQERRLESKWDVYSYVVHVYLLANDAEKGRTAFYVELKRDGKKDKSLSLIDLLTSDPSTESSSDWASDAVKRICVDSDVFFDSLSVNASMKANCGN</sequence>
<name>A0AAN9BLZ7_9CAEN</name>
<evidence type="ECO:0000313" key="2">
    <source>
        <dbReference type="EMBL" id="KAK7107571.1"/>
    </source>
</evidence>
<keyword evidence="3" id="KW-1185">Reference proteome</keyword>
<evidence type="ECO:0000256" key="1">
    <source>
        <dbReference type="SAM" id="SignalP"/>
    </source>
</evidence>
<evidence type="ECO:0000313" key="3">
    <source>
        <dbReference type="Proteomes" id="UP001374579"/>
    </source>
</evidence>
<dbReference type="Proteomes" id="UP001374579">
    <property type="component" value="Unassembled WGS sequence"/>
</dbReference>
<dbReference type="AlphaFoldDB" id="A0AAN9BLZ7"/>
<feature type="signal peptide" evidence="1">
    <location>
        <begin position="1"/>
        <end position="24"/>
    </location>
</feature>
<reference evidence="2 3" key="1">
    <citation type="submission" date="2024-02" db="EMBL/GenBank/DDBJ databases">
        <title>Chromosome-scale genome assembly of the rough periwinkle Littorina saxatilis.</title>
        <authorList>
            <person name="De Jode A."/>
            <person name="Faria R."/>
            <person name="Formenti G."/>
            <person name="Sims Y."/>
            <person name="Smith T.P."/>
            <person name="Tracey A."/>
            <person name="Wood J.M.D."/>
            <person name="Zagrodzka Z.B."/>
            <person name="Johannesson K."/>
            <person name="Butlin R.K."/>
            <person name="Leder E.H."/>
        </authorList>
    </citation>
    <scope>NUCLEOTIDE SEQUENCE [LARGE SCALE GENOMIC DNA]</scope>
    <source>
        <strain evidence="2">Snail1</strain>
        <tissue evidence="2">Muscle</tissue>
    </source>
</reference>
<keyword evidence="1" id="KW-0732">Signal</keyword>
<protein>
    <submittedName>
        <fullName evidence="2">Uncharacterized protein</fullName>
    </submittedName>
</protein>
<dbReference type="EMBL" id="JBAMIC010000004">
    <property type="protein sequence ID" value="KAK7107571.1"/>
    <property type="molecule type" value="Genomic_DNA"/>
</dbReference>
<proteinExistence type="predicted"/>
<comment type="caution">
    <text evidence="2">The sequence shown here is derived from an EMBL/GenBank/DDBJ whole genome shotgun (WGS) entry which is preliminary data.</text>
</comment>
<feature type="chain" id="PRO_5042828785" evidence="1">
    <location>
        <begin position="25"/>
        <end position="207"/>
    </location>
</feature>
<organism evidence="2 3">
    <name type="scientific">Littorina saxatilis</name>
    <dbReference type="NCBI Taxonomy" id="31220"/>
    <lineage>
        <taxon>Eukaryota</taxon>
        <taxon>Metazoa</taxon>
        <taxon>Spiralia</taxon>
        <taxon>Lophotrochozoa</taxon>
        <taxon>Mollusca</taxon>
        <taxon>Gastropoda</taxon>
        <taxon>Caenogastropoda</taxon>
        <taxon>Littorinimorpha</taxon>
        <taxon>Littorinoidea</taxon>
        <taxon>Littorinidae</taxon>
        <taxon>Littorina</taxon>
    </lineage>
</organism>
<accession>A0AAN9BLZ7</accession>
<gene>
    <name evidence="2" type="ORF">V1264_015470</name>
</gene>